<evidence type="ECO:0000256" key="3">
    <source>
        <dbReference type="ARBA" id="ARBA00022475"/>
    </source>
</evidence>
<dbReference type="InterPro" id="IPR000917">
    <property type="entry name" value="Sulfatase_N"/>
</dbReference>
<accession>A0A4U2YM33</accession>
<name>A0A4U2YM33_9ACTN</name>
<feature type="transmembrane region" description="Helical" evidence="8">
    <location>
        <begin position="134"/>
        <end position="161"/>
    </location>
</feature>
<evidence type="ECO:0000256" key="1">
    <source>
        <dbReference type="ARBA" id="ARBA00004651"/>
    </source>
</evidence>
<keyword evidence="11" id="KW-1185">Reference proteome</keyword>
<evidence type="ECO:0000256" key="5">
    <source>
        <dbReference type="ARBA" id="ARBA00022989"/>
    </source>
</evidence>
<comment type="caution">
    <text evidence="10">The sequence shown here is derived from an EMBL/GenBank/DDBJ whole genome shotgun (WGS) entry which is preliminary data.</text>
</comment>
<proteinExistence type="predicted"/>
<gene>
    <name evidence="10" type="ORF">FC770_12620</name>
</gene>
<evidence type="ECO:0000313" key="11">
    <source>
        <dbReference type="Proteomes" id="UP000307808"/>
    </source>
</evidence>
<dbReference type="InterPro" id="IPR050448">
    <property type="entry name" value="OpgB/LTA_synthase_biosynth"/>
</dbReference>
<keyword evidence="4 8" id="KW-0812">Transmembrane</keyword>
<sequence>MSATSIPADGTVATKDDAGPTVTATGAAQRGVGNRIAWALVVTAASAVLCDLALAMSLRLGGQAPLKPGPALVGMALLWVLLLGLVGLTGRVRRGLQVGFLVVAFLAAVNAARMDVLQSPLVPSDVAYLRAPAFLIDMVGVPALLLGVCALGALLLLLLWLGRVAGRSRPAPPRRGQRGWEAWILFRAVGVGTAITLAWLSAGFNTPGNPVRAIYDAAGAQWLAWSPTTNYQGNGFVGGTLFSLPAEPMEQPPSYSADRMAEISKKWVRLAAERNRGADADVLARTNVVVVLSESMGDPSALERTRLAEDALPGVRRLMAQGGGHMFAAHYGTGTSLMEFGVLTGQSPGLFGPHIVSPYQQFVADQEDYPSAVGWLGTVGHRVVALHPFRPELYARTEVYDRLGFDEFVDEAHMANASAVVPGGFVSDASAYAEVVQQLEESDSPALVHLVSMQNHVPFSGLYDDPVEVESAACCEEEIGQWARGLAISDAAVQGFLASLEELDEPTVVLHFGDHFPGIFDASDTRAEGLNLHRTPWFVWSNVEGAVGGAPELLSPTAALPMVLERIGAPLPPYLLLVKALQDEVGTVRGDTVVTPEGDEVALASLDEAQRELLEEARLVQYDFSVGQRHALEALWYSADN</sequence>
<keyword evidence="6 8" id="KW-0472">Membrane</keyword>
<comment type="pathway">
    <text evidence="2">Cell wall biogenesis; lipoteichoic acid biosynthesis.</text>
</comment>
<keyword evidence="5 8" id="KW-1133">Transmembrane helix</keyword>
<protein>
    <submittedName>
        <fullName evidence="10">LTA synthase family protein</fullName>
    </submittedName>
</protein>
<keyword evidence="3" id="KW-1003">Cell membrane</keyword>
<evidence type="ECO:0000256" key="8">
    <source>
        <dbReference type="SAM" id="Phobius"/>
    </source>
</evidence>
<dbReference type="AlphaFoldDB" id="A0A4U2YM33"/>
<dbReference type="RefSeq" id="WP_137066619.1">
    <property type="nucleotide sequence ID" value="NZ_CP040748.1"/>
</dbReference>
<evidence type="ECO:0000313" key="10">
    <source>
        <dbReference type="EMBL" id="TKI61612.1"/>
    </source>
</evidence>
<organism evidence="10 11">
    <name type="scientific">Nocardioides jishulii</name>
    <dbReference type="NCBI Taxonomy" id="2575440"/>
    <lineage>
        <taxon>Bacteria</taxon>
        <taxon>Bacillati</taxon>
        <taxon>Actinomycetota</taxon>
        <taxon>Actinomycetes</taxon>
        <taxon>Propionibacteriales</taxon>
        <taxon>Nocardioidaceae</taxon>
        <taxon>Nocardioides</taxon>
    </lineage>
</organism>
<dbReference type="GO" id="GO:0005886">
    <property type="term" value="C:plasma membrane"/>
    <property type="evidence" value="ECO:0007669"/>
    <property type="project" value="UniProtKB-SubCell"/>
</dbReference>
<dbReference type="PANTHER" id="PTHR47371">
    <property type="entry name" value="LIPOTEICHOIC ACID SYNTHASE"/>
    <property type="match status" value="1"/>
</dbReference>
<feature type="transmembrane region" description="Helical" evidence="8">
    <location>
        <begin position="182"/>
        <end position="202"/>
    </location>
</feature>
<evidence type="ECO:0000259" key="9">
    <source>
        <dbReference type="Pfam" id="PF00884"/>
    </source>
</evidence>
<dbReference type="Gene3D" id="3.40.720.10">
    <property type="entry name" value="Alkaline Phosphatase, subunit A"/>
    <property type="match status" value="1"/>
</dbReference>
<feature type="transmembrane region" description="Helical" evidence="8">
    <location>
        <begin position="70"/>
        <end position="88"/>
    </location>
</feature>
<dbReference type="CDD" id="cd16015">
    <property type="entry name" value="LTA_synthase"/>
    <property type="match status" value="1"/>
</dbReference>
<evidence type="ECO:0000256" key="6">
    <source>
        <dbReference type="ARBA" id="ARBA00023136"/>
    </source>
</evidence>
<reference evidence="10 11" key="1">
    <citation type="submission" date="2019-04" db="EMBL/GenBank/DDBJ databases">
        <authorList>
            <person name="Dong K."/>
        </authorList>
    </citation>
    <scope>NUCLEOTIDE SEQUENCE [LARGE SCALE GENOMIC DNA]</scope>
    <source>
        <strain evidence="11">dk3543</strain>
    </source>
</reference>
<comment type="subcellular location">
    <subcellularLocation>
        <location evidence="1">Cell membrane</location>
        <topology evidence="1">Multi-pass membrane protein</topology>
    </subcellularLocation>
</comment>
<dbReference type="OrthoDB" id="5363296at2"/>
<dbReference type="PANTHER" id="PTHR47371:SF3">
    <property type="entry name" value="PHOSPHOGLYCEROL TRANSFERASE I"/>
    <property type="match status" value="1"/>
</dbReference>
<dbReference type="SUPFAM" id="SSF53649">
    <property type="entry name" value="Alkaline phosphatase-like"/>
    <property type="match status" value="1"/>
</dbReference>
<dbReference type="Proteomes" id="UP000307808">
    <property type="component" value="Unassembled WGS sequence"/>
</dbReference>
<dbReference type="InterPro" id="IPR017850">
    <property type="entry name" value="Alkaline_phosphatase_core_sf"/>
</dbReference>
<evidence type="ECO:0000256" key="4">
    <source>
        <dbReference type="ARBA" id="ARBA00022692"/>
    </source>
</evidence>
<dbReference type="Pfam" id="PF00884">
    <property type="entry name" value="Sulfatase"/>
    <property type="match status" value="1"/>
</dbReference>
<feature type="domain" description="Sulfatase N-terminal" evidence="9">
    <location>
        <begin position="287"/>
        <end position="544"/>
    </location>
</feature>
<evidence type="ECO:0000256" key="7">
    <source>
        <dbReference type="SAM" id="MobiDB-lite"/>
    </source>
</evidence>
<feature type="transmembrane region" description="Helical" evidence="8">
    <location>
        <begin position="95"/>
        <end position="114"/>
    </location>
</feature>
<dbReference type="EMBL" id="SZPY01000003">
    <property type="protein sequence ID" value="TKI61612.1"/>
    <property type="molecule type" value="Genomic_DNA"/>
</dbReference>
<feature type="transmembrane region" description="Helical" evidence="8">
    <location>
        <begin position="36"/>
        <end position="58"/>
    </location>
</feature>
<evidence type="ECO:0000256" key="2">
    <source>
        <dbReference type="ARBA" id="ARBA00004936"/>
    </source>
</evidence>
<feature type="region of interest" description="Disordered" evidence="7">
    <location>
        <begin position="1"/>
        <end position="20"/>
    </location>
</feature>